<dbReference type="Proteomes" id="UP000612680">
    <property type="component" value="Chromosome"/>
</dbReference>
<name>A0ABX7I6W3_9BACT</name>
<feature type="transmembrane region" description="Helical" evidence="6">
    <location>
        <begin position="673"/>
        <end position="696"/>
    </location>
</feature>
<evidence type="ECO:0000256" key="2">
    <source>
        <dbReference type="ARBA" id="ARBA00022475"/>
    </source>
</evidence>
<dbReference type="PANTHER" id="PTHR30572">
    <property type="entry name" value="MEMBRANE COMPONENT OF TRANSPORTER-RELATED"/>
    <property type="match status" value="1"/>
</dbReference>
<organism evidence="9 10">
    <name type="scientific">Dyadobacter sandarakinus</name>
    <dbReference type="NCBI Taxonomy" id="2747268"/>
    <lineage>
        <taxon>Bacteria</taxon>
        <taxon>Pseudomonadati</taxon>
        <taxon>Bacteroidota</taxon>
        <taxon>Cytophagia</taxon>
        <taxon>Cytophagales</taxon>
        <taxon>Spirosomataceae</taxon>
        <taxon>Dyadobacter</taxon>
    </lineage>
</organism>
<evidence type="ECO:0000256" key="4">
    <source>
        <dbReference type="ARBA" id="ARBA00022989"/>
    </source>
</evidence>
<feature type="transmembrane region" description="Helical" evidence="6">
    <location>
        <begin position="421"/>
        <end position="440"/>
    </location>
</feature>
<accession>A0ABX7I6W3</accession>
<keyword evidence="4 6" id="KW-1133">Transmembrane helix</keyword>
<evidence type="ECO:0000256" key="1">
    <source>
        <dbReference type="ARBA" id="ARBA00004651"/>
    </source>
</evidence>
<gene>
    <name evidence="9" type="ORF">HWI92_13430</name>
</gene>
<evidence type="ECO:0000256" key="5">
    <source>
        <dbReference type="ARBA" id="ARBA00023136"/>
    </source>
</evidence>
<evidence type="ECO:0000256" key="3">
    <source>
        <dbReference type="ARBA" id="ARBA00022692"/>
    </source>
</evidence>
<dbReference type="PANTHER" id="PTHR30572:SF18">
    <property type="entry name" value="ABC-TYPE MACROLIDE FAMILY EXPORT SYSTEM PERMEASE COMPONENT 2"/>
    <property type="match status" value="1"/>
</dbReference>
<dbReference type="InterPro" id="IPR003838">
    <property type="entry name" value="ABC3_permease_C"/>
</dbReference>
<dbReference type="RefSeq" id="WP_204655896.1">
    <property type="nucleotide sequence ID" value="NZ_CP056775.1"/>
</dbReference>
<feature type="domain" description="MacB-like periplasmic core" evidence="8">
    <location>
        <begin position="481"/>
        <end position="638"/>
    </location>
</feature>
<dbReference type="Pfam" id="PF12704">
    <property type="entry name" value="MacB_PCD"/>
    <property type="match status" value="2"/>
</dbReference>
<evidence type="ECO:0000259" key="8">
    <source>
        <dbReference type="Pfam" id="PF12704"/>
    </source>
</evidence>
<feature type="transmembrane region" description="Helical" evidence="6">
    <location>
        <begin position="20"/>
        <end position="42"/>
    </location>
</feature>
<keyword evidence="2" id="KW-1003">Cell membrane</keyword>
<feature type="domain" description="MacB-like periplasmic core" evidence="8">
    <location>
        <begin position="20"/>
        <end position="233"/>
    </location>
</feature>
<feature type="domain" description="ABC3 transporter permease C-terminal" evidence="7">
    <location>
        <begin position="283"/>
        <end position="395"/>
    </location>
</feature>
<proteinExistence type="predicted"/>
<evidence type="ECO:0000313" key="10">
    <source>
        <dbReference type="Proteomes" id="UP000612680"/>
    </source>
</evidence>
<keyword evidence="3 6" id="KW-0812">Transmembrane</keyword>
<feature type="transmembrane region" description="Helical" evidence="6">
    <location>
        <begin position="726"/>
        <end position="746"/>
    </location>
</feature>
<feature type="transmembrane region" description="Helical" evidence="6">
    <location>
        <begin position="278"/>
        <end position="297"/>
    </location>
</feature>
<dbReference type="Pfam" id="PF02687">
    <property type="entry name" value="FtsX"/>
    <property type="match status" value="2"/>
</dbReference>
<evidence type="ECO:0000259" key="7">
    <source>
        <dbReference type="Pfam" id="PF02687"/>
    </source>
</evidence>
<keyword evidence="5 6" id="KW-0472">Membrane</keyword>
<evidence type="ECO:0000256" key="6">
    <source>
        <dbReference type="SAM" id="Phobius"/>
    </source>
</evidence>
<dbReference type="InterPro" id="IPR025857">
    <property type="entry name" value="MacB_PCD"/>
</dbReference>
<reference evidence="9 10" key="1">
    <citation type="submission" date="2020-06" db="EMBL/GenBank/DDBJ databases">
        <title>Dyadobacter sandarakinus sp. nov., isolated from the soil of the Arctic Yellow River Station.</title>
        <authorList>
            <person name="Zhang Y."/>
            <person name="Peng F."/>
        </authorList>
    </citation>
    <scope>NUCLEOTIDE SEQUENCE [LARGE SCALE GENOMIC DNA]</scope>
    <source>
        <strain evidence="9 10">Q3-56</strain>
    </source>
</reference>
<dbReference type="InterPro" id="IPR050250">
    <property type="entry name" value="Macrolide_Exporter_MacB"/>
</dbReference>
<dbReference type="EMBL" id="CP056775">
    <property type="protein sequence ID" value="QRR01839.1"/>
    <property type="molecule type" value="Genomic_DNA"/>
</dbReference>
<protein>
    <submittedName>
        <fullName evidence="9">ABC transporter permease</fullName>
    </submittedName>
</protein>
<feature type="domain" description="ABC3 transporter permease C-terminal" evidence="7">
    <location>
        <begin position="677"/>
        <end position="784"/>
    </location>
</feature>
<feature type="transmembrane region" description="Helical" evidence="6">
    <location>
        <begin position="366"/>
        <end position="390"/>
    </location>
</feature>
<feature type="transmembrane region" description="Helical" evidence="6">
    <location>
        <begin position="333"/>
        <end position="354"/>
    </location>
</feature>
<keyword evidence="10" id="KW-1185">Reference proteome</keyword>
<sequence length="797" mass="88470">MLLNYLKIAFRNFRKQKLFSGLNVLGLGIGMAAVWLMVLYVVDELSYDRFHEKSERIYRIAHSAGWDGGSFRVAVTSAPFAPAIRNDYPEVEKTVRINAEGGGLVTAGEKKIEANDIYFTDPSVFDVFTFPFLYGDKKTALNQPQQIVLTRTLAEKLFGDASRALGQTVFFSNHFPNKVSGVIADVPANSHLNFSALRSLPTNYTAGWQQFELYTYLLLKEGTDAGKFEKKLQGFFPKYLKDKLGDIKYSMELQPLTSIHLHSHYDYEIGPNGNINTIYVFSVIAALILIIACINYVNLYTAHSLKRIREVGVRKAVGSRRSQLVGQFLTESLVMTVLAGLAGFVLVVVALPFFNQLAEKSLTIEYRNTAVSACIAASFVMLIGLISGFYPAALFSGYRPVIALKGQTGNQAGNMGFRKSLVVFQFAATVVMIACAGIVYRQMHYVNHKDLGFNKEQVLIFHIDKDEVRTRVKALKEQLMQNPHIAGAAASSNPLGTNSIGSGGMFIEKENGEMPTFTQVIQKYAVDHDYLKTMQIGLVQGRNFYANSRADMTGSVLVNESFVKKQGWKTALGKKVRFFSGNEGQTREARVIGVVHDFHTYSLQHKIEPLALIMPEPADQDNIYVRVNPGNTREALAAIEGIYKTFDPEARLDFHFLDESFARQYRAEERQGNVLLTFAVLAVVIACLGLFGLAAFTAESRTKEIGVRKVLGASVQSVVLLLSKDFIVLVLAAIVIGTPVAVYAMQEWLKNFEYRETLAWWVFASAGLLAIIIALATVSFHALKTALQNPVDSLRSE</sequence>
<evidence type="ECO:0000313" key="9">
    <source>
        <dbReference type="EMBL" id="QRR01839.1"/>
    </source>
</evidence>
<feature type="transmembrane region" description="Helical" evidence="6">
    <location>
        <begin position="758"/>
        <end position="783"/>
    </location>
</feature>
<comment type="subcellular location">
    <subcellularLocation>
        <location evidence="1">Cell membrane</location>
        <topology evidence="1">Multi-pass membrane protein</topology>
    </subcellularLocation>
</comment>